<dbReference type="AlphaFoldDB" id="E6QFQ3"/>
<keyword evidence="1" id="KW-1133">Transmembrane helix</keyword>
<evidence type="ECO:0000256" key="1">
    <source>
        <dbReference type="SAM" id="Phobius"/>
    </source>
</evidence>
<organism evidence="2">
    <name type="scientific">mine drainage metagenome</name>
    <dbReference type="NCBI Taxonomy" id="410659"/>
    <lineage>
        <taxon>unclassified sequences</taxon>
        <taxon>metagenomes</taxon>
        <taxon>ecological metagenomes</taxon>
    </lineage>
</organism>
<comment type="caution">
    <text evidence="2">The sequence shown here is derived from an EMBL/GenBank/DDBJ whole genome shotgun (WGS) entry which is preliminary data.</text>
</comment>
<proteinExistence type="predicted"/>
<reference evidence="2" key="1">
    <citation type="submission" date="2009-10" db="EMBL/GenBank/DDBJ databases">
        <title>Diversity of trophic interactions inside an arsenic-rich microbial ecosystem.</title>
        <authorList>
            <person name="Bertin P.N."/>
            <person name="Heinrich-Salmeron A."/>
            <person name="Pelletier E."/>
            <person name="Goulhen-Chollet F."/>
            <person name="Arsene-Ploetze F."/>
            <person name="Gallien S."/>
            <person name="Calteau A."/>
            <person name="Vallenet D."/>
            <person name="Casiot C."/>
            <person name="Chane-Woon-Ming B."/>
            <person name="Giloteaux L."/>
            <person name="Barakat M."/>
            <person name="Bonnefoy V."/>
            <person name="Bruneel O."/>
            <person name="Chandler M."/>
            <person name="Cleiss J."/>
            <person name="Duran R."/>
            <person name="Elbaz-Poulichet F."/>
            <person name="Fonknechten N."/>
            <person name="Lauga B."/>
            <person name="Mornico D."/>
            <person name="Ortet P."/>
            <person name="Schaeffer C."/>
            <person name="Siguier P."/>
            <person name="Alexander Thil Smith A."/>
            <person name="Van Dorsselaer A."/>
            <person name="Weissenbach J."/>
            <person name="Medigue C."/>
            <person name="Le Paslier D."/>
        </authorList>
    </citation>
    <scope>NUCLEOTIDE SEQUENCE</scope>
</reference>
<keyword evidence="1" id="KW-0812">Transmembrane</keyword>
<feature type="transmembrane region" description="Helical" evidence="1">
    <location>
        <begin position="20"/>
        <end position="46"/>
    </location>
</feature>
<protein>
    <submittedName>
        <fullName evidence="2">Uncharacterized protein</fullName>
    </submittedName>
</protein>
<accession>E6QFQ3</accession>
<keyword evidence="1" id="KW-0472">Membrane</keyword>
<gene>
    <name evidence="2" type="ORF">CARN5_0447</name>
</gene>
<evidence type="ECO:0000313" key="2">
    <source>
        <dbReference type="EMBL" id="CBI06049.1"/>
    </source>
</evidence>
<dbReference type="EMBL" id="CABP01000155">
    <property type="protein sequence ID" value="CBI06049.1"/>
    <property type="molecule type" value="Genomic_DNA"/>
</dbReference>
<sequence length="82" mass="8842">MAFVSPGIAASTGGIPMAIAASAMAVVTILTVFFICRILFVAFAIMRIQTHQDLQKAVIPLVVAGAKFLQIAKYNRRHWVAP</sequence>
<name>E6QFQ3_9ZZZZ</name>